<reference evidence="1" key="1">
    <citation type="submission" date="2023-04" db="EMBL/GenBank/DDBJ databases">
        <title>Ambrosiozyma monospora NBRC 10751.</title>
        <authorList>
            <person name="Ichikawa N."/>
            <person name="Sato H."/>
            <person name="Tonouchi N."/>
        </authorList>
    </citation>
    <scope>NUCLEOTIDE SEQUENCE</scope>
    <source>
        <strain evidence="1">NBRC 10751</strain>
    </source>
</reference>
<evidence type="ECO:0000313" key="2">
    <source>
        <dbReference type="Proteomes" id="UP001165064"/>
    </source>
</evidence>
<gene>
    <name evidence="1" type="ORF">Amon02_000278100</name>
</gene>
<accession>A0ACB5SYF9</accession>
<sequence length="255" mass="29963">MILLMTYEAAMKNFNFEFDKTSKINKDDLVVVKVLDLLFAEKLCSSHYEEVDDPQIEKSENWKKLRSKLETELLAYKGLWKYNRFHQLTEPKRCINAPQLIHYGEITEDQKKSFKVNFTETHVDETNYPDGHCHFAGPFIIFEYLQNMKHPDQEEELNAVKSMRSSMDHIDVEYRADEDETPDENCFYDLKNKKAYLIDFETCLVSLSQLSDEFGPLDLSVVMKRQENVLKRSMQLRNYEADIQASQSKESGKVV</sequence>
<name>A0ACB5SYF9_AMBMO</name>
<organism evidence="1 2">
    <name type="scientific">Ambrosiozyma monospora</name>
    <name type="common">Yeast</name>
    <name type="synonym">Endomycopsis monosporus</name>
    <dbReference type="NCBI Taxonomy" id="43982"/>
    <lineage>
        <taxon>Eukaryota</taxon>
        <taxon>Fungi</taxon>
        <taxon>Dikarya</taxon>
        <taxon>Ascomycota</taxon>
        <taxon>Saccharomycotina</taxon>
        <taxon>Pichiomycetes</taxon>
        <taxon>Pichiales</taxon>
        <taxon>Pichiaceae</taxon>
        <taxon>Ambrosiozyma</taxon>
    </lineage>
</organism>
<dbReference type="EMBL" id="BSXS01001650">
    <property type="protein sequence ID" value="GME76830.1"/>
    <property type="molecule type" value="Genomic_DNA"/>
</dbReference>
<keyword evidence="2" id="KW-1185">Reference proteome</keyword>
<proteinExistence type="predicted"/>
<comment type="caution">
    <text evidence="1">The sequence shown here is derived from an EMBL/GenBank/DDBJ whole genome shotgun (WGS) entry which is preliminary data.</text>
</comment>
<evidence type="ECO:0000313" key="1">
    <source>
        <dbReference type="EMBL" id="GME76830.1"/>
    </source>
</evidence>
<dbReference type="Proteomes" id="UP001165064">
    <property type="component" value="Unassembled WGS sequence"/>
</dbReference>
<protein>
    <submittedName>
        <fullName evidence="1">Unnamed protein product</fullName>
    </submittedName>
</protein>